<evidence type="ECO:0000313" key="1">
    <source>
        <dbReference type="EMBL" id="GFR16111.1"/>
    </source>
</evidence>
<dbReference type="AlphaFoldDB" id="A0A8X6H2K9"/>
<evidence type="ECO:0000313" key="2">
    <source>
        <dbReference type="Proteomes" id="UP000887116"/>
    </source>
</evidence>
<proteinExistence type="predicted"/>
<accession>A0A8X6H2K9</accession>
<sequence length="97" mass="10799">MVKLISSFFRSGSVAAVIYRDVMFDLYSRPFLAVMCLDIMIMNDNARVHGTRVENAVAYEAASNGIVSMFARLEPNIAFLGHTWETSFCSVQSSPKP</sequence>
<reference evidence="1" key="1">
    <citation type="submission" date="2020-07" db="EMBL/GenBank/DDBJ databases">
        <title>Multicomponent nature underlies the extraordinary mechanical properties of spider dragline silk.</title>
        <authorList>
            <person name="Kono N."/>
            <person name="Nakamura H."/>
            <person name="Mori M."/>
            <person name="Yoshida Y."/>
            <person name="Ohtoshi R."/>
            <person name="Malay A.D."/>
            <person name="Moran D.A.P."/>
            <person name="Tomita M."/>
            <person name="Numata K."/>
            <person name="Arakawa K."/>
        </authorList>
    </citation>
    <scope>NUCLEOTIDE SEQUENCE</scope>
</reference>
<comment type="caution">
    <text evidence="1">The sequence shown here is derived from an EMBL/GenBank/DDBJ whole genome shotgun (WGS) entry which is preliminary data.</text>
</comment>
<dbReference type="Proteomes" id="UP000887116">
    <property type="component" value="Unassembled WGS sequence"/>
</dbReference>
<gene>
    <name evidence="1" type="ORF">TNCT_658221</name>
</gene>
<name>A0A8X6H2K9_TRICU</name>
<protein>
    <submittedName>
        <fullName evidence="1">Uncharacterized protein</fullName>
    </submittedName>
</protein>
<keyword evidence="2" id="KW-1185">Reference proteome</keyword>
<organism evidence="1 2">
    <name type="scientific">Trichonephila clavata</name>
    <name type="common">Joro spider</name>
    <name type="synonym">Nephila clavata</name>
    <dbReference type="NCBI Taxonomy" id="2740835"/>
    <lineage>
        <taxon>Eukaryota</taxon>
        <taxon>Metazoa</taxon>
        <taxon>Ecdysozoa</taxon>
        <taxon>Arthropoda</taxon>
        <taxon>Chelicerata</taxon>
        <taxon>Arachnida</taxon>
        <taxon>Araneae</taxon>
        <taxon>Araneomorphae</taxon>
        <taxon>Entelegynae</taxon>
        <taxon>Araneoidea</taxon>
        <taxon>Nephilidae</taxon>
        <taxon>Trichonephila</taxon>
    </lineage>
</organism>
<dbReference type="EMBL" id="BMAO01027343">
    <property type="protein sequence ID" value="GFR16111.1"/>
    <property type="molecule type" value="Genomic_DNA"/>
</dbReference>